<protein>
    <submittedName>
        <fullName evidence="1">Uncharacterized protein</fullName>
    </submittedName>
</protein>
<sequence>STGIAAIYPASERPFNGPGQNDIRQVSSQHPFGFYNPRVYSESLTCGLTWFAILLIALATTGPDNFGYCLMSPAVT</sequence>
<name>A0A2S9I3H2_9GAMM</name>
<dbReference type="EMBL" id="PDET01000044">
    <property type="protein sequence ID" value="PRD12340.1"/>
    <property type="molecule type" value="Genomic_DNA"/>
</dbReference>
<organism evidence="1 2">
    <name type="scientific">Pantoea coffeiphila</name>
    <dbReference type="NCBI Taxonomy" id="1465635"/>
    <lineage>
        <taxon>Bacteria</taxon>
        <taxon>Pseudomonadati</taxon>
        <taxon>Pseudomonadota</taxon>
        <taxon>Gammaproteobacteria</taxon>
        <taxon>Enterobacterales</taxon>
        <taxon>Erwiniaceae</taxon>
        <taxon>Pantoea</taxon>
    </lineage>
</organism>
<proteinExistence type="predicted"/>
<comment type="caution">
    <text evidence="1">The sequence shown here is derived from an EMBL/GenBank/DDBJ whole genome shotgun (WGS) entry which is preliminary data.</text>
</comment>
<dbReference type="AlphaFoldDB" id="A0A2S9I3H2"/>
<reference evidence="1 2" key="1">
    <citation type="submission" date="2017-10" db="EMBL/GenBank/DDBJ databases">
        <title>Draft genome of two endophytic bacteria isolated from 'guarana' Paullinia cupana (Mart.) Ducke.</title>
        <authorList>
            <person name="Siqueira K.A."/>
            <person name="Liotti R.G."/>
            <person name="Mendes T.A."/>
            <person name="Soares M.A."/>
        </authorList>
    </citation>
    <scope>NUCLEOTIDE SEQUENCE [LARGE SCALE GENOMIC DNA]</scope>
    <source>
        <strain evidence="1 2">342</strain>
    </source>
</reference>
<gene>
    <name evidence="1" type="ORF">CQW29_27040</name>
</gene>
<accession>A0A2S9I3H2</accession>
<evidence type="ECO:0000313" key="2">
    <source>
        <dbReference type="Proteomes" id="UP000239181"/>
    </source>
</evidence>
<dbReference type="Proteomes" id="UP000239181">
    <property type="component" value="Unassembled WGS sequence"/>
</dbReference>
<keyword evidence="2" id="KW-1185">Reference proteome</keyword>
<dbReference type="RefSeq" id="WP_216364398.1">
    <property type="nucleotide sequence ID" value="NZ_PDET01000044.1"/>
</dbReference>
<evidence type="ECO:0000313" key="1">
    <source>
        <dbReference type="EMBL" id="PRD12340.1"/>
    </source>
</evidence>
<feature type="non-terminal residue" evidence="1">
    <location>
        <position position="1"/>
    </location>
</feature>